<feature type="non-terminal residue" evidence="2">
    <location>
        <position position="108"/>
    </location>
</feature>
<feature type="compositionally biased region" description="Low complexity" evidence="1">
    <location>
        <begin position="59"/>
        <end position="82"/>
    </location>
</feature>
<evidence type="ECO:0000313" key="2">
    <source>
        <dbReference type="EMBL" id="CAL1526368.1"/>
    </source>
</evidence>
<gene>
    <name evidence="2" type="ORF">GSLYS_00000545001</name>
</gene>
<organism evidence="2 3">
    <name type="scientific">Lymnaea stagnalis</name>
    <name type="common">Great pond snail</name>
    <name type="synonym">Helix stagnalis</name>
    <dbReference type="NCBI Taxonomy" id="6523"/>
    <lineage>
        <taxon>Eukaryota</taxon>
        <taxon>Metazoa</taxon>
        <taxon>Spiralia</taxon>
        <taxon>Lophotrochozoa</taxon>
        <taxon>Mollusca</taxon>
        <taxon>Gastropoda</taxon>
        <taxon>Heterobranchia</taxon>
        <taxon>Euthyneura</taxon>
        <taxon>Panpulmonata</taxon>
        <taxon>Hygrophila</taxon>
        <taxon>Lymnaeoidea</taxon>
        <taxon>Lymnaeidae</taxon>
        <taxon>Lymnaea</taxon>
    </lineage>
</organism>
<keyword evidence="3" id="KW-1185">Reference proteome</keyword>
<dbReference type="AlphaFoldDB" id="A0AAV2GZQ7"/>
<name>A0AAV2GZQ7_LYMST</name>
<protein>
    <submittedName>
        <fullName evidence="2">Uncharacterized protein</fullName>
    </submittedName>
</protein>
<accession>A0AAV2GZQ7</accession>
<reference evidence="2 3" key="1">
    <citation type="submission" date="2024-04" db="EMBL/GenBank/DDBJ databases">
        <authorList>
            <consortium name="Genoscope - CEA"/>
            <person name="William W."/>
        </authorList>
    </citation>
    <scope>NUCLEOTIDE SEQUENCE [LARGE SCALE GENOMIC DNA]</scope>
</reference>
<evidence type="ECO:0000313" key="3">
    <source>
        <dbReference type="Proteomes" id="UP001497497"/>
    </source>
</evidence>
<proteinExistence type="predicted"/>
<dbReference type="EMBL" id="CAXITT010000004">
    <property type="protein sequence ID" value="CAL1526368.1"/>
    <property type="molecule type" value="Genomic_DNA"/>
</dbReference>
<sequence>MSPTDCLDKQCVNKSASAQNVTSLQNADSFEVFDFYTTTSSFTNADLIARYGSAVDPPSQETLSSSSGESSTESTESASFSSPGIKLQNLPYRDALHLTKKWLNQEFV</sequence>
<comment type="caution">
    <text evidence="2">The sequence shown here is derived from an EMBL/GenBank/DDBJ whole genome shotgun (WGS) entry which is preliminary data.</text>
</comment>
<feature type="region of interest" description="Disordered" evidence="1">
    <location>
        <begin position="55"/>
        <end position="86"/>
    </location>
</feature>
<evidence type="ECO:0000256" key="1">
    <source>
        <dbReference type="SAM" id="MobiDB-lite"/>
    </source>
</evidence>
<dbReference type="Proteomes" id="UP001497497">
    <property type="component" value="Unassembled WGS sequence"/>
</dbReference>